<feature type="compositionally biased region" description="Acidic residues" evidence="4">
    <location>
        <begin position="1"/>
        <end position="10"/>
    </location>
</feature>
<sequence>MDDSDAEEQITLDALLDESGASSRSGRRTRKPRARRKPKTPPTRTPAQDDPIAHVMLYEQAAHLGRTFDYLVSVKYDADARPGVRVRVPFGGQTLDGFIWSRGHSTDVQPSSLRFIKSVLSPQPVLNAVMRHDLECIADHFGGTVANIMRVAIPPRIAYVDAETDRMRPRRKWSERIERREQEECARIRRCYANADGLIEAIDTPRWGWDDEAADDATADDRGRAAPHDASAEAHDASADAAEAHDAAAGTAGITGIAGTVHAPAPHDAPRIVWDSLPGPGTWADDVAWMVARALMHDRPVVVVLPDSRHVAQAVESLRAMGLKEFSSVLPPRQAALQEVPQDAPAALRSALDHDGDVWWRGDAAVMLSSMPQDDRYRAFLAMSLGAVRCAVGTRGVMYAPVGDNPLFVLVDDMVYQNADGFMPYANARGVLEVRAREHRGTLVVTGHTRSAQAQWDAERTDVSVLEVHATHDALRELMPHMLWLDHEELQRRLDPTIGARIPMTAVRLLSKGLERGPVLLSLPADAPSDALACASCHERARCTRCTGPLVRRGDGASCDWCGAPAGQWACPECGGTTLRAVRVGARGTMEELTGLLRGVPVVMSSQVQGIVPRIGPDPCVVVATPWCEPFIEAPAGSTMAGSASGGPTVAGSTMAGRTPYAAVAILDAWTSQYRQGLDARVDTLVRWMHATSLCAPAGDDGCVMLLGETFPEVGDSLMAWDPRVLARQELQERADAAFPPCVTVADVWGNRDAVMNALRAIGALNDGDFAMIDTPMGAMPSVLGPIPIPPPETVSDRTLDGMNDRVRAVVRVPNARADELAHRLHVAEADHAARGNRVELRFQMYPKDLA</sequence>
<dbReference type="RefSeq" id="WP_094660774.1">
    <property type="nucleotide sequence ID" value="NZ_MWWR01000007.1"/>
</dbReference>
<protein>
    <submittedName>
        <fullName evidence="6">Primosome assembly protein PriA</fullName>
    </submittedName>
</protein>
<proteinExistence type="predicted"/>
<dbReference type="InterPro" id="IPR041222">
    <property type="entry name" value="PriA_3primeBD"/>
</dbReference>
<evidence type="ECO:0000256" key="2">
    <source>
        <dbReference type="ARBA" id="ARBA00022840"/>
    </source>
</evidence>
<evidence type="ECO:0000313" key="6">
    <source>
        <dbReference type="EMBL" id="OZG51554.1"/>
    </source>
</evidence>
<organism evidence="6 7">
    <name type="scientific">Pseudoscardovia radai</name>
    <dbReference type="NCBI Taxonomy" id="987066"/>
    <lineage>
        <taxon>Bacteria</taxon>
        <taxon>Bacillati</taxon>
        <taxon>Actinomycetota</taxon>
        <taxon>Actinomycetes</taxon>
        <taxon>Bifidobacteriales</taxon>
        <taxon>Bifidobacteriaceae</taxon>
        <taxon>Pseudoscardovia</taxon>
    </lineage>
</organism>
<dbReference type="InterPro" id="IPR027417">
    <property type="entry name" value="P-loop_NTPase"/>
</dbReference>
<dbReference type="GO" id="GO:0003677">
    <property type="term" value="F:DNA binding"/>
    <property type="evidence" value="ECO:0007669"/>
    <property type="project" value="UniProtKB-KW"/>
</dbReference>
<feature type="region of interest" description="Disordered" evidence="4">
    <location>
        <begin position="210"/>
        <end position="247"/>
    </location>
</feature>
<dbReference type="Proteomes" id="UP000216725">
    <property type="component" value="Unassembled WGS sequence"/>
</dbReference>
<dbReference type="OrthoDB" id="3177118at2"/>
<accession>A0A261EXH5</accession>
<evidence type="ECO:0000256" key="4">
    <source>
        <dbReference type="SAM" id="MobiDB-lite"/>
    </source>
</evidence>
<evidence type="ECO:0000256" key="3">
    <source>
        <dbReference type="ARBA" id="ARBA00023125"/>
    </source>
</evidence>
<dbReference type="InterPro" id="IPR042115">
    <property type="entry name" value="PriA_3primeBD_sf"/>
</dbReference>
<dbReference type="PANTHER" id="PTHR30580">
    <property type="entry name" value="PRIMOSOMAL PROTEIN N"/>
    <property type="match status" value="1"/>
</dbReference>
<dbReference type="GO" id="GO:0006302">
    <property type="term" value="P:double-strand break repair"/>
    <property type="evidence" value="ECO:0007669"/>
    <property type="project" value="TreeGrafter"/>
</dbReference>
<evidence type="ECO:0000256" key="1">
    <source>
        <dbReference type="ARBA" id="ARBA00022741"/>
    </source>
</evidence>
<keyword evidence="1" id="KW-0547">Nucleotide-binding</keyword>
<dbReference type="EMBL" id="MWWR01000007">
    <property type="protein sequence ID" value="OZG51554.1"/>
    <property type="molecule type" value="Genomic_DNA"/>
</dbReference>
<feature type="compositionally biased region" description="Basic residues" evidence="4">
    <location>
        <begin position="25"/>
        <end position="39"/>
    </location>
</feature>
<feature type="domain" description="Primosomal protein N' 3' DNA-binding" evidence="5">
    <location>
        <begin position="63"/>
        <end position="154"/>
    </location>
</feature>
<feature type="compositionally biased region" description="Basic and acidic residues" evidence="4">
    <location>
        <begin position="219"/>
        <end position="246"/>
    </location>
</feature>
<dbReference type="AlphaFoldDB" id="A0A261EXH5"/>
<dbReference type="GO" id="GO:0006270">
    <property type="term" value="P:DNA replication initiation"/>
    <property type="evidence" value="ECO:0007669"/>
    <property type="project" value="TreeGrafter"/>
</dbReference>
<dbReference type="GO" id="GO:0005524">
    <property type="term" value="F:ATP binding"/>
    <property type="evidence" value="ECO:0007669"/>
    <property type="project" value="UniProtKB-KW"/>
</dbReference>
<evidence type="ECO:0000313" key="7">
    <source>
        <dbReference type="Proteomes" id="UP000216725"/>
    </source>
</evidence>
<reference evidence="6 7" key="1">
    <citation type="journal article" date="2017" name="BMC Genomics">
        <title>Comparative genomic and phylogenomic analyses of the Bifidobacteriaceae family.</title>
        <authorList>
            <person name="Lugli G.A."/>
            <person name="Milani C."/>
            <person name="Turroni F."/>
            <person name="Duranti S."/>
            <person name="Mancabelli L."/>
            <person name="Mangifesta M."/>
            <person name="Ferrario C."/>
            <person name="Modesto M."/>
            <person name="Mattarelli P."/>
            <person name="Jiri K."/>
            <person name="van Sinderen D."/>
            <person name="Ventura M."/>
        </authorList>
    </citation>
    <scope>NUCLEOTIDE SEQUENCE [LARGE SCALE GENOMIC DNA]</scope>
    <source>
        <strain evidence="6 7">DSM 24742</strain>
    </source>
</reference>
<keyword evidence="3" id="KW-0238">DNA-binding</keyword>
<gene>
    <name evidence="6" type="ORF">PSRA_0951</name>
</gene>
<dbReference type="Gene3D" id="3.40.1440.60">
    <property type="entry name" value="PriA, 3(prime) DNA-binding domain"/>
    <property type="match status" value="1"/>
</dbReference>
<keyword evidence="2" id="KW-0067">ATP-binding</keyword>
<comment type="caution">
    <text evidence="6">The sequence shown here is derived from an EMBL/GenBank/DDBJ whole genome shotgun (WGS) entry which is preliminary data.</text>
</comment>
<dbReference type="PANTHER" id="PTHR30580:SF0">
    <property type="entry name" value="PRIMOSOMAL PROTEIN N"/>
    <property type="match status" value="1"/>
</dbReference>
<dbReference type="GO" id="GO:0006310">
    <property type="term" value="P:DNA recombination"/>
    <property type="evidence" value="ECO:0007669"/>
    <property type="project" value="TreeGrafter"/>
</dbReference>
<feature type="region of interest" description="Disordered" evidence="4">
    <location>
        <begin position="1"/>
        <end position="51"/>
    </location>
</feature>
<dbReference type="GO" id="GO:0043138">
    <property type="term" value="F:3'-5' DNA helicase activity"/>
    <property type="evidence" value="ECO:0007669"/>
    <property type="project" value="TreeGrafter"/>
</dbReference>
<dbReference type="Pfam" id="PF17764">
    <property type="entry name" value="PriA_3primeBD"/>
    <property type="match status" value="1"/>
</dbReference>
<dbReference type="Gene3D" id="3.40.50.300">
    <property type="entry name" value="P-loop containing nucleotide triphosphate hydrolases"/>
    <property type="match status" value="1"/>
</dbReference>
<evidence type="ECO:0000259" key="5">
    <source>
        <dbReference type="Pfam" id="PF17764"/>
    </source>
</evidence>
<name>A0A261EXH5_9BIFI</name>
<keyword evidence="7" id="KW-1185">Reference proteome</keyword>